<organism evidence="1 2">
    <name type="scientific">Cohaesibacter marisflavi</name>
    <dbReference type="NCBI Taxonomy" id="655353"/>
    <lineage>
        <taxon>Bacteria</taxon>
        <taxon>Pseudomonadati</taxon>
        <taxon>Pseudomonadota</taxon>
        <taxon>Alphaproteobacteria</taxon>
        <taxon>Hyphomicrobiales</taxon>
        <taxon>Cohaesibacteraceae</taxon>
    </lineage>
</organism>
<dbReference type="SUPFAM" id="SSF51126">
    <property type="entry name" value="Pectin lyase-like"/>
    <property type="match status" value="1"/>
</dbReference>
<dbReference type="Gene3D" id="2.160.20.10">
    <property type="entry name" value="Single-stranded right-handed beta-helix, Pectin lyase-like"/>
    <property type="match status" value="1"/>
</dbReference>
<name>A0A1I5KDD6_9HYPH</name>
<evidence type="ECO:0000313" key="2">
    <source>
        <dbReference type="Proteomes" id="UP000199236"/>
    </source>
</evidence>
<proteinExistence type="predicted"/>
<evidence type="ECO:0000313" key="1">
    <source>
        <dbReference type="EMBL" id="SFO82626.1"/>
    </source>
</evidence>
<protein>
    <submittedName>
        <fullName evidence="1">Uncharacterized protein</fullName>
    </submittedName>
</protein>
<keyword evidence="2" id="KW-1185">Reference proteome</keyword>
<accession>A0A1I5KDD6</accession>
<dbReference type="InterPro" id="IPR012334">
    <property type="entry name" value="Pectin_lyas_fold"/>
</dbReference>
<dbReference type="Proteomes" id="UP000199236">
    <property type="component" value="Unassembled WGS sequence"/>
</dbReference>
<reference evidence="1 2" key="1">
    <citation type="submission" date="2016-10" db="EMBL/GenBank/DDBJ databases">
        <authorList>
            <person name="de Groot N.N."/>
        </authorList>
    </citation>
    <scope>NUCLEOTIDE SEQUENCE [LARGE SCALE GENOMIC DNA]</scope>
    <source>
        <strain evidence="1 2">CGMCC 1.9157</strain>
    </source>
</reference>
<sequence>MRKVFVFLFSLQSNMGNYFRLCGYAVSLRAPSWVVFLSLVSRAGLINVRNFMGKGMRCCDRQESECCFFLSFYGLPGEIMTDPRSLSDSDLMSQAGSGARGIAVGDLKRQFASGECDYYSHRDLETAVVPKENAYISIATPVGKLMLQRDARGTAAMSRMGAKWAPFGEPYPHHFGALSDNRHDDTRALNAWLIYLRQNELMGRLPAGNYRTTDTLDLSGGALQTRWGFAGDGKRVTRIRPDFSDASRSVMALLQNKASVQFSGFSIQPHDNQPDDAISPVGMHFGRLGNSFLTDVGFYRLNNSILRTARLANVRVQDLESWSCGVDFKFKDTSGILFTLSGTTLTADADIFAPEDVGKHFVLNSAGYLGRRGVFKAQRRQRVLAKYAIAEFVDARRVRVSADFLQDAKNVSGFFAAPRIASGRGKTLVADRACFSSAHVGLRIWVANPAAADKVEIVTIRSVRDPYRIEIDRAIAGEIVDQEFSVCVVDISDPDMRVGGNDYLFRNAHIEHYAGVAVGVHRHTLGRFSECKLHGEVYSNEGVSIAHMWHSVSGGQWESSGFMDRSPVGEAQLRFFDQRGQDWYFDRLISTYILNQTVFKLGTFTTAGGVLGHVTAGSAYFRSNYKKANLLADLVQDANDPSRLDFMGTITTQQGEEDPAATLPDKVQFGLGGELFSYQEGAFVPSFSDESGHTVAISDKEIHWRKVGDQVTVYFNFTNDINLSSLEAADTLRINLPFPVAVHAFAQALFTDGPVGAFIMWAWMGKNYAVFKDPSDASTMSVSDFSSGTVDLVGCTLTYTTNN</sequence>
<gene>
    <name evidence="1" type="ORF">SAMN04488056_113130</name>
</gene>
<dbReference type="InterPro" id="IPR011050">
    <property type="entry name" value="Pectin_lyase_fold/virulence"/>
</dbReference>
<dbReference type="EMBL" id="FOVR01000013">
    <property type="protein sequence ID" value="SFO82626.1"/>
    <property type="molecule type" value="Genomic_DNA"/>
</dbReference>
<dbReference type="AlphaFoldDB" id="A0A1I5KDD6"/>